<dbReference type="AlphaFoldDB" id="A0A0H1B6C9"/>
<accession>A0A0H1B6C9</accession>
<gene>
    <name evidence="1" type="ORF">EMPG_09262</name>
</gene>
<proteinExistence type="predicted"/>
<evidence type="ECO:0000313" key="2">
    <source>
        <dbReference type="Proteomes" id="UP000053573"/>
    </source>
</evidence>
<dbReference type="EMBL" id="LDEV01003019">
    <property type="protein sequence ID" value="KLJ06557.1"/>
    <property type="molecule type" value="Genomic_DNA"/>
</dbReference>
<reference evidence="2" key="1">
    <citation type="journal article" date="2015" name="PLoS Genet.">
        <title>The dynamic genome and transcriptome of the human fungal pathogen Blastomyces and close relative Emmonsia.</title>
        <authorList>
            <person name="Munoz J.F."/>
            <person name="Gauthier G.M."/>
            <person name="Desjardins C.A."/>
            <person name="Gallo J.E."/>
            <person name="Holder J."/>
            <person name="Sullivan T.D."/>
            <person name="Marty A.J."/>
            <person name="Carmen J.C."/>
            <person name="Chen Z."/>
            <person name="Ding L."/>
            <person name="Gujja S."/>
            <person name="Magrini V."/>
            <person name="Misas E."/>
            <person name="Mitreva M."/>
            <person name="Priest M."/>
            <person name="Saif S."/>
            <person name="Whiston E.A."/>
            <person name="Young S."/>
            <person name="Zeng Q."/>
            <person name="Goldman W.E."/>
            <person name="Mardis E.R."/>
            <person name="Taylor J.W."/>
            <person name="McEwen J.G."/>
            <person name="Clay O.K."/>
            <person name="Klein B.S."/>
            <person name="Cuomo C.A."/>
        </authorList>
    </citation>
    <scope>NUCLEOTIDE SEQUENCE [LARGE SCALE GENOMIC DNA]</scope>
    <source>
        <strain evidence="2">UAMH 139</strain>
    </source>
</reference>
<sequence length="73" mass="8162">MSDLTVEVITYFNLLDILTLLSNMSVIYNSAAFIKMSDSQLVTQALISKRSLDIKEEAISSSSFYCHCSVKFS</sequence>
<evidence type="ECO:0000313" key="1">
    <source>
        <dbReference type="EMBL" id="KLJ06557.1"/>
    </source>
</evidence>
<comment type="caution">
    <text evidence="1">The sequence shown here is derived from an EMBL/GenBank/DDBJ whole genome shotgun (WGS) entry which is preliminary data.</text>
</comment>
<dbReference type="Proteomes" id="UP000053573">
    <property type="component" value="Unassembled WGS sequence"/>
</dbReference>
<organism evidence="1 2">
    <name type="scientific">Blastomyces silverae</name>
    <dbReference type="NCBI Taxonomy" id="2060906"/>
    <lineage>
        <taxon>Eukaryota</taxon>
        <taxon>Fungi</taxon>
        <taxon>Dikarya</taxon>
        <taxon>Ascomycota</taxon>
        <taxon>Pezizomycotina</taxon>
        <taxon>Eurotiomycetes</taxon>
        <taxon>Eurotiomycetidae</taxon>
        <taxon>Onygenales</taxon>
        <taxon>Ajellomycetaceae</taxon>
        <taxon>Blastomyces</taxon>
    </lineage>
</organism>
<name>A0A0H1B6C9_9EURO</name>
<dbReference type="STRING" id="2060906.A0A0H1B6C9"/>
<keyword evidence="2" id="KW-1185">Reference proteome</keyword>
<dbReference type="OrthoDB" id="4190245at2759"/>
<protein>
    <submittedName>
        <fullName evidence="1">Uncharacterized protein</fullName>
    </submittedName>
</protein>